<dbReference type="Proteomes" id="UP001152795">
    <property type="component" value="Unassembled WGS sequence"/>
</dbReference>
<comment type="caution">
    <text evidence="3">The sequence shown here is derived from an EMBL/GenBank/DDBJ whole genome shotgun (WGS) entry which is preliminary data.</text>
</comment>
<dbReference type="EMBL" id="CACRXK020000315">
    <property type="protein sequence ID" value="CAB3980711.1"/>
    <property type="molecule type" value="Genomic_DNA"/>
</dbReference>
<keyword evidence="2" id="KW-0812">Transmembrane</keyword>
<proteinExistence type="predicted"/>
<name>A0A6S7G4F8_PARCT</name>
<protein>
    <submittedName>
        <fullName evidence="3">Uncharacterized protein</fullName>
    </submittedName>
</protein>
<feature type="region of interest" description="Disordered" evidence="1">
    <location>
        <begin position="1"/>
        <end position="27"/>
    </location>
</feature>
<sequence length="118" mass="13217">MSSKSQRSPLVGDFGNSGSRTNAFGDDEGIELEDVQIRKNEVDNEGSIGLSSDEAYRRLCSIIRHELTVFNHANNAGWWWDFVKMLGNSAVCINWISLALVVLQLLLVILGYLCQENR</sequence>
<feature type="transmembrane region" description="Helical" evidence="2">
    <location>
        <begin position="92"/>
        <end position="113"/>
    </location>
</feature>
<evidence type="ECO:0000313" key="4">
    <source>
        <dbReference type="Proteomes" id="UP001152795"/>
    </source>
</evidence>
<keyword evidence="2" id="KW-1133">Transmembrane helix</keyword>
<evidence type="ECO:0000256" key="1">
    <source>
        <dbReference type="SAM" id="MobiDB-lite"/>
    </source>
</evidence>
<evidence type="ECO:0000256" key="2">
    <source>
        <dbReference type="SAM" id="Phobius"/>
    </source>
</evidence>
<gene>
    <name evidence="3" type="ORF">PACLA_8A039048</name>
</gene>
<reference evidence="3" key="1">
    <citation type="submission" date="2020-04" db="EMBL/GenBank/DDBJ databases">
        <authorList>
            <person name="Alioto T."/>
            <person name="Alioto T."/>
            <person name="Gomez Garrido J."/>
        </authorList>
    </citation>
    <scope>NUCLEOTIDE SEQUENCE</scope>
    <source>
        <strain evidence="3">A484AB</strain>
    </source>
</reference>
<keyword evidence="4" id="KW-1185">Reference proteome</keyword>
<dbReference type="AlphaFoldDB" id="A0A6S7G4F8"/>
<evidence type="ECO:0000313" key="3">
    <source>
        <dbReference type="EMBL" id="CAB3980711.1"/>
    </source>
</evidence>
<organism evidence="3 4">
    <name type="scientific">Paramuricea clavata</name>
    <name type="common">Red gorgonian</name>
    <name type="synonym">Violescent sea-whip</name>
    <dbReference type="NCBI Taxonomy" id="317549"/>
    <lineage>
        <taxon>Eukaryota</taxon>
        <taxon>Metazoa</taxon>
        <taxon>Cnidaria</taxon>
        <taxon>Anthozoa</taxon>
        <taxon>Octocorallia</taxon>
        <taxon>Malacalcyonacea</taxon>
        <taxon>Plexauridae</taxon>
        <taxon>Paramuricea</taxon>
    </lineage>
</organism>
<accession>A0A6S7G4F8</accession>
<keyword evidence="2" id="KW-0472">Membrane</keyword>